<keyword evidence="3 5" id="KW-0694">RNA-binding</keyword>
<dbReference type="InterPro" id="IPR000504">
    <property type="entry name" value="RRM_dom"/>
</dbReference>
<sequence length="262" mass="28355">MSFFPLPGPPLPPPRPTPHIQFIPHQLRHLRPPLPRAPMAPPPPFIGGPLVPPPPPPTFLTTPAAAPVQTRLPAPPEPPTLVVATPQLNAAAVVAVPVAPPVGAGTAAENTPRETKPKSSSKQSSSSQKSEKQRPQEKAAKGADKSSAAEEGPAAGKKRRKEKRLLRVAGQQTWEDSSLNEWDTDDFRIFCGDLGNDVTDEVLIRVFGKFPSFLKAKVIRDKRTNKSKGYGFASFKDPQDFIKAMREINGCEPSIHSANLME</sequence>
<evidence type="ECO:0000256" key="1">
    <source>
        <dbReference type="ARBA" id="ARBA00007408"/>
    </source>
</evidence>
<dbReference type="InterPro" id="IPR050825">
    <property type="entry name" value="RBM42_RBP45_47-like"/>
</dbReference>
<feature type="domain" description="RRM" evidence="7">
    <location>
        <begin position="187"/>
        <end position="262"/>
    </location>
</feature>
<feature type="region of interest" description="Disordered" evidence="6">
    <location>
        <begin position="1"/>
        <end position="20"/>
    </location>
</feature>
<feature type="compositionally biased region" description="Pro residues" evidence="6">
    <location>
        <begin position="1"/>
        <end position="17"/>
    </location>
</feature>
<dbReference type="InterPro" id="IPR012677">
    <property type="entry name" value="Nucleotide-bd_a/b_plait_sf"/>
</dbReference>
<gene>
    <name evidence="8" type="ORF">HPB48_007761</name>
</gene>
<dbReference type="PROSITE" id="PS50102">
    <property type="entry name" value="RRM"/>
    <property type="match status" value="1"/>
</dbReference>
<comment type="similarity">
    <text evidence="1">Belongs to the RRM RBM42 family.</text>
</comment>
<feature type="compositionally biased region" description="Low complexity" evidence="6">
    <location>
        <begin position="59"/>
        <end position="68"/>
    </location>
</feature>
<name>A0A9J6FYH4_HAELO</name>
<dbReference type="InterPro" id="IPR035979">
    <property type="entry name" value="RBD_domain_sf"/>
</dbReference>
<dbReference type="SMART" id="SM00360">
    <property type="entry name" value="RRM"/>
    <property type="match status" value="1"/>
</dbReference>
<dbReference type="AlphaFoldDB" id="A0A9J6FYH4"/>
<dbReference type="GO" id="GO:0003729">
    <property type="term" value="F:mRNA binding"/>
    <property type="evidence" value="ECO:0007669"/>
    <property type="project" value="InterPro"/>
</dbReference>
<reference evidence="8 9" key="1">
    <citation type="journal article" date="2020" name="Cell">
        <title>Large-Scale Comparative Analyses of Tick Genomes Elucidate Their Genetic Diversity and Vector Capacities.</title>
        <authorList>
            <consortium name="Tick Genome and Microbiome Consortium (TIGMIC)"/>
            <person name="Jia N."/>
            <person name="Wang J."/>
            <person name="Shi W."/>
            <person name="Du L."/>
            <person name="Sun Y."/>
            <person name="Zhan W."/>
            <person name="Jiang J.F."/>
            <person name="Wang Q."/>
            <person name="Zhang B."/>
            <person name="Ji P."/>
            <person name="Bell-Sakyi L."/>
            <person name="Cui X.M."/>
            <person name="Yuan T.T."/>
            <person name="Jiang B.G."/>
            <person name="Yang W.F."/>
            <person name="Lam T.T."/>
            <person name="Chang Q.C."/>
            <person name="Ding S.J."/>
            <person name="Wang X.J."/>
            <person name="Zhu J.G."/>
            <person name="Ruan X.D."/>
            <person name="Zhao L."/>
            <person name="Wei J.T."/>
            <person name="Ye R.Z."/>
            <person name="Que T.C."/>
            <person name="Du C.H."/>
            <person name="Zhou Y.H."/>
            <person name="Cheng J.X."/>
            <person name="Dai P.F."/>
            <person name="Guo W.B."/>
            <person name="Han X.H."/>
            <person name="Huang E.J."/>
            <person name="Li L.F."/>
            <person name="Wei W."/>
            <person name="Gao Y.C."/>
            <person name="Liu J.Z."/>
            <person name="Shao H.Z."/>
            <person name="Wang X."/>
            <person name="Wang C.C."/>
            <person name="Yang T.C."/>
            <person name="Huo Q.B."/>
            <person name="Li W."/>
            <person name="Chen H.Y."/>
            <person name="Chen S.E."/>
            <person name="Zhou L.G."/>
            <person name="Ni X.B."/>
            <person name="Tian J.H."/>
            <person name="Sheng Y."/>
            <person name="Liu T."/>
            <person name="Pan Y.S."/>
            <person name="Xia L.Y."/>
            <person name="Li J."/>
            <person name="Zhao F."/>
            <person name="Cao W.C."/>
        </authorList>
    </citation>
    <scope>NUCLEOTIDE SEQUENCE [LARGE SCALE GENOMIC DNA]</scope>
    <source>
        <strain evidence="8">HaeL-2018</strain>
    </source>
</reference>
<feature type="compositionally biased region" description="Basic and acidic residues" evidence="6">
    <location>
        <begin position="129"/>
        <end position="148"/>
    </location>
</feature>
<evidence type="ECO:0000256" key="3">
    <source>
        <dbReference type="ARBA" id="ARBA00022884"/>
    </source>
</evidence>
<feature type="compositionally biased region" description="Basic residues" evidence="6">
    <location>
        <begin position="156"/>
        <end position="166"/>
    </location>
</feature>
<dbReference type="Pfam" id="PF00076">
    <property type="entry name" value="RRM_1"/>
    <property type="match status" value="1"/>
</dbReference>
<evidence type="ECO:0000313" key="8">
    <source>
        <dbReference type="EMBL" id="KAH9368117.1"/>
    </source>
</evidence>
<comment type="caution">
    <text evidence="8">The sequence shown here is derived from an EMBL/GenBank/DDBJ whole genome shotgun (WGS) entry which is preliminary data.</text>
</comment>
<dbReference type="Proteomes" id="UP000821853">
    <property type="component" value="Chromosome 2"/>
</dbReference>
<keyword evidence="9" id="KW-1185">Reference proteome</keyword>
<evidence type="ECO:0000256" key="4">
    <source>
        <dbReference type="ARBA" id="ARBA00030574"/>
    </source>
</evidence>
<feature type="compositionally biased region" description="Low complexity" evidence="6">
    <location>
        <begin position="118"/>
        <end position="128"/>
    </location>
</feature>
<feature type="region of interest" description="Disordered" evidence="6">
    <location>
        <begin position="31"/>
        <end position="74"/>
    </location>
</feature>
<dbReference type="CDD" id="cd12383">
    <property type="entry name" value="RRM_RBM42"/>
    <property type="match status" value="1"/>
</dbReference>
<feature type="compositionally biased region" description="Pro residues" evidence="6">
    <location>
        <begin position="32"/>
        <end position="58"/>
    </location>
</feature>
<dbReference type="OMA" id="REINGCE"/>
<feature type="region of interest" description="Disordered" evidence="6">
    <location>
        <begin position="104"/>
        <end position="172"/>
    </location>
</feature>
<dbReference type="SUPFAM" id="SSF54928">
    <property type="entry name" value="RNA-binding domain, RBD"/>
    <property type="match status" value="1"/>
</dbReference>
<evidence type="ECO:0000256" key="6">
    <source>
        <dbReference type="SAM" id="MobiDB-lite"/>
    </source>
</evidence>
<dbReference type="PANTHER" id="PTHR47640:SF11">
    <property type="entry name" value="RNA-BINDING PROTEIN 42"/>
    <property type="match status" value="1"/>
</dbReference>
<evidence type="ECO:0000259" key="7">
    <source>
        <dbReference type="PROSITE" id="PS50102"/>
    </source>
</evidence>
<evidence type="ECO:0000256" key="2">
    <source>
        <dbReference type="ARBA" id="ARBA00015192"/>
    </source>
</evidence>
<dbReference type="InterPro" id="IPR034215">
    <property type="entry name" value="RBM42_RRM"/>
</dbReference>
<organism evidence="8 9">
    <name type="scientific">Haemaphysalis longicornis</name>
    <name type="common">Bush tick</name>
    <dbReference type="NCBI Taxonomy" id="44386"/>
    <lineage>
        <taxon>Eukaryota</taxon>
        <taxon>Metazoa</taxon>
        <taxon>Ecdysozoa</taxon>
        <taxon>Arthropoda</taxon>
        <taxon>Chelicerata</taxon>
        <taxon>Arachnida</taxon>
        <taxon>Acari</taxon>
        <taxon>Parasitiformes</taxon>
        <taxon>Ixodida</taxon>
        <taxon>Ixodoidea</taxon>
        <taxon>Ixodidae</taxon>
        <taxon>Haemaphysalinae</taxon>
        <taxon>Haemaphysalis</taxon>
    </lineage>
</organism>
<dbReference type="VEuPathDB" id="VectorBase:HLOH_048028"/>
<evidence type="ECO:0000256" key="5">
    <source>
        <dbReference type="PROSITE-ProRule" id="PRU00176"/>
    </source>
</evidence>
<evidence type="ECO:0000313" key="9">
    <source>
        <dbReference type="Proteomes" id="UP000821853"/>
    </source>
</evidence>
<dbReference type="OrthoDB" id="1749473at2759"/>
<protein>
    <recommendedName>
        <fullName evidence="2">RNA-binding protein 42</fullName>
    </recommendedName>
    <alternativeName>
        <fullName evidence="4">RNA-binding motif protein 42</fullName>
    </alternativeName>
</protein>
<dbReference type="Gene3D" id="3.30.70.330">
    <property type="match status" value="1"/>
</dbReference>
<dbReference type="EMBL" id="JABSTR010000004">
    <property type="protein sequence ID" value="KAH9368117.1"/>
    <property type="molecule type" value="Genomic_DNA"/>
</dbReference>
<accession>A0A9J6FYH4</accession>
<proteinExistence type="inferred from homology"/>
<dbReference type="PANTHER" id="PTHR47640">
    <property type="entry name" value="TRNA SELENOCYSTEINE 1-ASSOCIATED PROTEIN 1-RELATED-RELATED"/>
    <property type="match status" value="1"/>
</dbReference>